<evidence type="ECO:0000256" key="3">
    <source>
        <dbReference type="ARBA" id="ARBA00022763"/>
    </source>
</evidence>
<gene>
    <name evidence="7" type="primary">uvsE</name>
    <name evidence="7" type="ORF">HUW48_04355</name>
</gene>
<dbReference type="KEGG" id="add:HUW48_04355"/>
<name>A0A7L7L3D2_9BACT</name>
<keyword evidence="4" id="KW-0228">DNA excision</keyword>
<evidence type="ECO:0000313" key="7">
    <source>
        <dbReference type="EMBL" id="QMU27312.1"/>
    </source>
</evidence>
<dbReference type="Pfam" id="PF03851">
    <property type="entry name" value="UvdE"/>
    <property type="match status" value="1"/>
</dbReference>
<dbReference type="PANTHER" id="PTHR31290:SF5">
    <property type="entry name" value="UV-DAMAGE ENDONUCLEASE"/>
    <property type="match status" value="1"/>
</dbReference>
<dbReference type="InterPro" id="IPR036237">
    <property type="entry name" value="Xyl_isomerase-like_sf"/>
</dbReference>
<dbReference type="GO" id="GO:0004519">
    <property type="term" value="F:endonuclease activity"/>
    <property type="evidence" value="ECO:0007669"/>
    <property type="project" value="UniProtKB-KW"/>
</dbReference>
<keyword evidence="3" id="KW-0227">DNA damage</keyword>
<reference evidence="7 8" key="2">
    <citation type="submission" date="2020-08" db="EMBL/GenBank/DDBJ databases">
        <title>Adhaeribacter dokdonensis sp. nov., isolated from the rhizosphere of Elymus tsukushiensis, a plant native to the Dokdo Islands, Republic of Korea.</title>
        <authorList>
            <person name="Ghim S.Y."/>
        </authorList>
    </citation>
    <scope>NUCLEOTIDE SEQUENCE [LARGE SCALE GENOMIC DNA]</scope>
    <source>
        <strain evidence="7 8">KUDC8001</strain>
    </source>
</reference>
<evidence type="ECO:0000256" key="1">
    <source>
        <dbReference type="ARBA" id="ARBA00022722"/>
    </source>
</evidence>
<proteinExistence type="predicted"/>
<evidence type="ECO:0000256" key="2">
    <source>
        <dbReference type="ARBA" id="ARBA00022759"/>
    </source>
</evidence>
<dbReference type="RefSeq" id="WP_182414508.1">
    <property type="nucleotide sequence ID" value="NZ_CP055153.1"/>
</dbReference>
<dbReference type="EMBL" id="CP055153">
    <property type="protein sequence ID" value="QMU27312.1"/>
    <property type="molecule type" value="Genomic_DNA"/>
</dbReference>
<sequence>MKIGYPCINNGMDCTPATTFRLASYSEERLISTVTNNLACLRKILEYNVQHNLLFLRMSSDLVPFASHPVNTYNWQNHFQGTLRALGRYIKAHQMRISMHPDQFVVINSPNTNTLNNSFAELEYQCAIMDIMELDETAKLQIHGGGVYGDKPTAIKRFVENYFLLPENVRKRLVIENDDRSYSLSDCLEIHEQTGIPILFDNFHHECLNNGETMTEALHLSAGTWQEKDGIMMMDYSSQAPGERKGKHTDTIVEDLFRNFIQQLDGLDVDIMLEIKDKELSALKAVEILKEMGKLSKETPVAR</sequence>
<dbReference type="Gene3D" id="3.20.20.150">
    <property type="entry name" value="Divalent-metal-dependent TIM barrel enzymes"/>
    <property type="match status" value="1"/>
</dbReference>
<evidence type="ECO:0000256" key="5">
    <source>
        <dbReference type="ARBA" id="ARBA00022801"/>
    </source>
</evidence>
<keyword evidence="2 7" id="KW-0255">Endonuclease</keyword>
<dbReference type="PANTHER" id="PTHR31290">
    <property type="entry name" value="UV-DAMAGE ENDONUCLEASE"/>
    <property type="match status" value="1"/>
</dbReference>
<evidence type="ECO:0000256" key="4">
    <source>
        <dbReference type="ARBA" id="ARBA00022769"/>
    </source>
</evidence>
<dbReference type="GO" id="GO:0016787">
    <property type="term" value="F:hydrolase activity"/>
    <property type="evidence" value="ECO:0007669"/>
    <property type="project" value="UniProtKB-KW"/>
</dbReference>
<reference evidence="7 8" key="1">
    <citation type="submission" date="2020-06" db="EMBL/GenBank/DDBJ databases">
        <authorList>
            <person name="Hwang Y.J."/>
        </authorList>
    </citation>
    <scope>NUCLEOTIDE SEQUENCE [LARGE SCALE GENOMIC DNA]</scope>
    <source>
        <strain evidence="7 8">KUDC8001</strain>
    </source>
</reference>
<dbReference type="AlphaFoldDB" id="A0A7L7L3D2"/>
<organism evidence="7 8">
    <name type="scientific">Adhaeribacter radiodurans</name>
    <dbReference type="NCBI Taxonomy" id="2745197"/>
    <lineage>
        <taxon>Bacteria</taxon>
        <taxon>Pseudomonadati</taxon>
        <taxon>Bacteroidota</taxon>
        <taxon>Cytophagia</taxon>
        <taxon>Cytophagales</taxon>
        <taxon>Hymenobacteraceae</taxon>
        <taxon>Adhaeribacter</taxon>
    </lineage>
</organism>
<keyword evidence="6" id="KW-0234">DNA repair</keyword>
<dbReference type="InterPro" id="IPR004601">
    <property type="entry name" value="UvdE"/>
</dbReference>
<keyword evidence="8" id="KW-1185">Reference proteome</keyword>
<dbReference type="NCBIfam" id="TIGR00629">
    <property type="entry name" value="uvde"/>
    <property type="match status" value="1"/>
</dbReference>
<dbReference type="GO" id="GO:0006289">
    <property type="term" value="P:nucleotide-excision repair"/>
    <property type="evidence" value="ECO:0007669"/>
    <property type="project" value="InterPro"/>
</dbReference>
<evidence type="ECO:0000313" key="8">
    <source>
        <dbReference type="Proteomes" id="UP000514509"/>
    </source>
</evidence>
<keyword evidence="5" id="KW-0378">Hydrolase</keyword>
<accession>A0A7L7L3D2</accession>
<dbReference type="GO" id="GO:0009411">
    <property type="term" value="P:response to UV"/>
    <property type="evidence" value="ECO:0007669"/>
    <property type="project" value="InterPro"/>
</dbReference>
<evidence type="ECO:0000256" key="6">
    <source>
        <dbReference type="ARBA" id="ARBA00023204"/>
    </source>
</evidence>
<dbReference type="Proteomes" id="UP000514509">
    <property type="component" value="Chromosome"/>
</dbReference>
<protein>
    <submittedName>
        <fullName evidence="7">UV DNA damage repair endonuclease UvsE</fullName>
    </submittedName>
</protein>
<keyword evidence="1" id="KW-0540">Nuclease</keyword>
<dbReference type="SUPFAM" id="SSF51658">
    <property type="entry name" value="Xylose isomerase-like"/>
    <property type="match status" value="1"/>
</dbReference>